<accession>A0ACC1TDB8</accession>
<dbReference type="Proteomes" id="UP001148662">
    <property type="component" value="Unassembled WGS sequence"/>
</dbReference>
<keyword evidence="2" id="KW-1185">Reference proteome</keyword>
<gene>
    <name evidence="1" type="ORF">NM688_g786</name>
</gene>
<dbReference type="EMBL" id="JANHOG010000073">
    <property type="protein sequence ID" value="KAJ3558667.1"/>
    <property type="molecule type" value="Genomic_DNA"/>
</dbReference>
<reference evidence="1" key="1">
    <citation type="submission" date="2022-07" db="EMBL/GenBank/DDBJ databases">
        <title>Genome Sequence of Phlebia brevispora.</title>
        <authorList>
            <person name="Buettner E."/>
        </authorList>
    </citation>
    <scope>NUCLEOTIDE SEQUENCE</scope>
    <source>
        <strain evidence="1">MPL23</strain>
    </source>
</reference>
<proteinExistence type="predicted"/>
<name>A0ACC1TDB8_9APHY</name>
<protein>
    <submittedName>
        <fullName evidence="1">Uncharacterized protein</fullName>
    </submittedName>
</protein>
<organism evidence="1 2">
    <name type="scientific">Phlebia brevispora</name>
    <dbReference type="NCBI Taxonomy" id="194682"/>
    <lineage>
        <taxon>Eukaryota</taxon>
        <taxon>Fungi</taxon>
        <taxon>Dikarya</taxon>
        <taxon>Basidiomycota</taxon>
        <taxon>Agaricomycotina</taxon>
        <taxon>Agaricomycetes</taxon>
        <taxon>Polyporales</taxon>
        <taxon>Meruliaceae</taxon>
        <taxon>Phlebia</taxon>
    </lineage>
</organism>
<comment type="caution">
    <text evidence="1">The sequence shown here is derived from an EMBL/GenBank/DDBJ whole genome shotgun (WGS) entry which is preliminary data.</text>
</comment>
<evidence type="ECO:0000313" key="1">
    <source>
        <dbReference type="EMBL" id="KAJ3558667.1"/>
    </source>
</evidence>
<sequence length="2047" mass="229321">MSAPNLISVRSFPDLIRLVLKYVKLFLTDPAYFSTFAWLIILGDSLLTELIVRFVPYTEIDWETYVYQLELYLKGERDYALISGPTGPLVYPAGHLYVHKFLYDLTDAGTNIRKAQQLYAMLYIAALRITCSIYGKAGNIPNWILLLLPLSKRLHSIYALRLFNDCWAVVGAQGSVLAFASGYDTIAILLYSAALSVKMSVLLYLPGILVILFKRNGLVGTIRHVAQLVLSQVAIGWPFLTQYPRSYLHNAFEFSRAFLYKWTVNWRFVSEETFLSSAWARGLLLCHLAILVAFGMWKWCRRDGGTWTVLSKGLRFPTKAPTPLVLSADYVTTVLFTSNLIGILCARSLHYQFYSCEAGTPPWNRIRMEHIPFHNGVIGHIALVKSRAFDWNMDWIPRGQTCSSHAQSRVINSSRIMITGYCKEVPYETVLRERINLCDTLTVIMSSHRATVTYTAQPQFLSTDHWKQVYNGFLAHTPLRNLHWKSASHATIRTIQELQVNFVDVDSVRDEHTSQVPQTLLERPLLNAYIAVCEDTETYKNIVKKQIKDWQVSAMQKKNQEWLVVHVVRPDRQSNTSRLFQMRTSVLDRMKADFNVDKRDRCVQLVWSQDYDNPTAWADLISKVKDGLLLAFEGAVAQREEEVRRSEGQRQMPGWNFCTYFILKESLASSFEGMCLHEEALDTYEELEAVFFQVMKEKSMTWFGALITPTAKDDSSPLLSVTKKPYRDLILANSISVFDFRVYLLARQCNLLSSLGRVVDIAQRSVAFLRGFGRKLREIEAELPSYFIESWTYSSALSVVENCEKWAQRVELTKPMSASFSAVKGELIELARNQLDILGIDMEFLPSQPPFSDAVPNIRKHGGKKPLDRITKQELKETLQDKDAFYDMYIALTKKAIELYANAGRRKFALRLHGSLAALDVVRGQLASALQTYTSLPAHYAPHSWTSLEAFMLTRALDLHAQSEKPRDRDWILVLLEFLKAYIQDLGKSLLITHDDHVAYTSSLVKALKDAANSLQGDLNNFDHPAITISVSGGSAKLAGDRDGAFIDINVINALPCEIPIDEIVVILSGRESNRLTCTGKFELLAPGSNKLQVFCPSATTGTYSLHSTQVKIARLNMQWNHAPQVAGKGHKLRQPPTLIHIPKDPHALNIDLRQPQRIERGADKQAELVVVLTTGRNNVSKAMLRITPPSGIQILTSEVKLQGNGTGDCLVFVEKIYPSMRVDIVVDYVTVSEPAITRTIRVARVVQTTLPLSITMEDFFRGTRLFTRFTLSTTSYQYVRVKKTELLSTISENGVKISKGALMNHGVVTVTPDQPGRFLFQLDSKKGQDRDPSTLHITYRMLREEVEAVVEHAVKEALSDPSLEGDHIVLVQKLVQALEGDASWVDLYVITGELAVPNLEADKESDEALSRSLEILKSGKMIRQDVGDWREFVISVDVPQVHILAAVRLRILPNPFATENTSGKMPPLYAGQPISAMLTVTTSFHWAPHEDSHNKSYRMRFDIEMTRNWLVSGRKRGDFVAKDGQTVTVPVTLIALHHGELPLPKVAVSALPLPGEIRMGAAVPICQISSLYHISGSFASILFHQDDCYWLVQEASTSASPSPEPSAAAEVPTFKSLGLIDPLLEALGQLNFKAPTEIQAAALPHALQGRDIIGVASTGSGKTAAFALPILQKLWEEPKGLFACVLSPTRELAYQISQQFESLGSAMGVRCATIVGGMDMMSQSVALAKRPHIVVATPGRLQDHLENTKGFSLRGLKFLVLDEADRLLDMDFGPIIDKILKVIPHERTTYLFSATMTTKVAKLQRASLSNPVRVEVSEKYSTVSTLLQYYLFIPLVQKDVNLIYLANELAQNSIMIFTRTVHDAQRLSIILRTLGFPAVPLHGQMSQSARLGALGKFKSGGRKVLVATDVASRGLDIPQVDVVINYDIPTHSKDYIHRVGRTARAGRSGKAITLVTQYDVELIQRIEAVIGKKMDLWPTDAAEIALLRERVDEASRAATNEMKDLAKSGHGRKRRREEGGGKDDQDRDDDMVEAGMPTKRKYKGRR</sequence>
<evidence type="ECO:0000313" key="2">
    <source>
        <dbReference type="Proteomes" id="UP001148662"/>
    </source>
</evidence>